<organism evidence="4 5">
    <name type="scientific">Castanea mollissima</name>
    <name type="common">Chinese chestnut</name>
    <dbReference type="NCBI Taxonomy" id="60419"/>
    <lineage>
        <taxon>Eukaryota</taxon>
        <taxon>Viridiplantae</taxon>
        <taxon>Streptophyta</taxon>
        <taxon>Embryophyta</taxon>
        <taxon>Tracheophyta</taxon>
        <taxon>Spermatophyta</taxon>
        <taxon>Magnoliopsida</taxon>
        <taxon>eudicotyledons</taxon>
        <taxon>Gunneridae</taxon>
        <taxon>Pentapetalae</taxon>
        <taxon>rosids</taxon>
        <taxon>fabids</taxon>
        <taxon>Fagales</taxon>
        <taxon>Fagaceae</taxon>
        <taxon>Castanea</taxon>
    </lineage>
</organism>
<accession>A0A8J4QZM2</accession>
<gene>
    <name evidence="4" type="ORF">CMV_018680</name>
</gene>
<evidence type="ECO:0000313" key="5">
    <source>
        <dbReference type="Proteomes" id="UP000737018"/>
    </source>
</evidence>
<dbReference type="InterPro" id="IPR002401">
    <property type="entry name" value="Cyt_P450_E_grp-I"/>
</dbReference>
<comment type="similarity">
    <text evidence="1">Belongs to the cytochrome P450 family.</text>
</comment>
<comment type="caution">
    <text evidence="4">The sequence shown here is derived from an EMBL/GenBank/DDBJ whole genome shotgun (WGS) entry which is preliminary data.</text>
</comment>
<dbReference type="PANTHER" id="PTHR47955:SF15">
    <property type="entry name" value="CYTOCHROME P450 71A2-LIKE"/>
    <property type="match status" value="1"/>
</dbReference>
<keyword evidence="3" id="KW-0408">Iron</keyword>
<keyword evidence="2" id="KW-0479">Metal-binding</keyword>
<evidence type="ECO:0000313" key="4">
    <source>
        <dbReference type="EMBL" id="KAF3956169.1"/>
    </source>
</evidence>
<proteinExistence type="inferred from homology"/>
<dbReference type="PANTHER" id="PTHR47955">
    <property type="entry name" value="CYTOCHROME P450 FAMILY 71 PROTEIN"/>
    <property type="match status" value="1"/>
</dbReference>
<evidence type="ECO:0000256" key="3">
    <source>
        <dbReference type="ARBA" id="ARBA00023004"/>
    </source>
</evidence>
<dbReference type="InterPro" id="IPR036396">
    <property type="entry name" value="Cyt_P450_sf"/>
</dbReference>
<dbReference type="Gene3D" id="1.10.630.10">
    <property type="entry name" value="Cytochrome P450"/>
    <property type="match status" value="1"/>
</dbReference>
<dbReference type="InterPro" id="IPR001128">
    <property type="entry name" value="Cyt_P450"/>
</dbReference>
<evidence type="ECO:0008006" key="6">
    <source>
        <dbReference type="Google" id="ProtNLM"/>
    </source>
</evidence>
<dbReference type="GO" id="GO:0016705">
    <property type="term" value="F:oxidoreductase activity, acting on paired donors, with incorporation or reduction of molecular oxygen"/>
    <property type="evidence" value="ECO:0007669"/>
    <property type="project" value="InterPro"/>
</dbReference>
<keyword evidence="5" id="KW-1185">Reference proteome</keyword>
<dbReference type="GO" id="GO:0004497">
    <property type="term" value="F:monooxygenase activity"/>
    <property type="evidence" value="ECO:0007669"/>
    <property type="project" value="InterPro"/>
</dbReference>
<dbReference type="OrthoDB" id="1470350at2759"/>
<dbReference type="EMBL" id="JRKL02003172">
    <property type="protein sequence ID" value="KAF3956169.1"/>
    <property type="molecule type" value="Genomic_DNA"/>
</dbReference>
<dbReference type="SUPFAM" id="SSF48264">
    <property type="entry name" value="Cytochrome P450"/>
    <property type="match status" value="1"/>
</dbReference>
<protein>
    <recommendedName>
        <fullName evidence="6">Cytochrome P450</fullName>
    </recommendedName>
</protein>
<sequence>MHPLLMFCLSFLLITPLLIKWHPLLIYTLPFLLFTHLITKWLSTTTTTQKNLPPSPPKLPILGNLHQLGLYPNRSLATLAQRHGPLMLLHLGSRPVLVVSSADIAREVIKTHDAIFSTRPKLSITDKLLYKGKDLSTAPYGEYWRQMRSTCVLQLLSNKRVQSFRAVREEEVSLFIEKVKESYSLSLPVNLSELFANLTNDVICRVAFGKKYGGDEGGRKFNELLGELMRLLGVFHVGDFIPSLAWVYHINGFDAQVDKVAKEFDKFIEDILEEHITHRVKRESNGDRSNQGEYKKDLVDVLLEIQKDNSAGLAIDREHIKGLVLDMFAAGTDTTYTVLEWAMSELLRHPRVMKKLQSEGWILRRRSSSDWSFYLGLAGFCLAGHAVK</sequence>
<dbReference type="Proteomes" id="UP000737018">
    <property type="component" value="Unassembled WGS sequence"/>
</dbReference>
<evidence type="ECO:0000256" key="2">
    <source>
        <dbReference type="ARBA" id="ARBA00022723"/>
    </source>
</evidence>
<dbReference type="GO" id="GO:0020037">
    <property type="term" value="F:heme binding"/>
    <property type="evidence" value="ECO:0007669"/>
    <property type="project" value="InterPro"/>
</dbReference>
<dbReference type="AlphaFoldDB" id="A0A8J4QZM2"/>
<evidence type="ECO:0000256" key="1">
    <source>
        <dbReference type="ARBA" id="ARBA00010617"/>
    </source>
</evidence>
<dbReference type="Pfam" id="PF00067">
    <property type="entry name" value="p450"/>
    <property type="match status" value="1"/>
</dbReference>
<reference evidence="4" key="1">
    <citation type="submission" date="2020-03" db="EMBL/GenBank/DDBJ databases">
        <title>Castanea mollissima Vanexum genome sequencing.</title>
        <authorList>
            <person name="Staton M."/>
        </authorList>
    </citation>
    <scope>NUCLEOTIDE SEQUENCE</scope>
    <source>
        <tissue evidence="4">Leaf</tissue>
    </source>
</reference>
<dbReference type="GO" id="GO:0005506">
    <property type="term" value="F:iron ion binding"/>
    <property type="evidence" value="ECO:0007669"/>
    <property type="project" value="InterPro"/>
</dbReference>
<name>A0A8J4QZM2_9ROSI</name>
<dbReference type="PRINTS" id="PR00463">
    <property type="entry name" value="EP450I"/>
</dbReference>